<proteinExistence type="predicted"/>
<dbReference type="EMBL" id="JAFCMP010000384">
    <property type="protein sequence ID" value="KAG5180532.1"/>
    <property type="molecule type" value="Genomic_DNA"/>
</dbReference>
<evidence type="ECO:0000313" key="3">
    <source>
        <dbReference type="Proteomes" id="UP000664859"/>
    </source>
</evidence>
<gene>
    <name evidence="2" type="ORF">JKP88DRAFT_297319</name>
    <name evidence="1" type="ORF">JKP88DRAFT_323696</name>
</gene>
<dbReference type="InterPro" id="IPR051251">
    <property type="entry name" value="STK_FNIP-Repeat"/>
</dbReference>
<comment type="caution">
    <text evidence="2">The sequence shown here is derived from an EMBL/GenBank/DDBJ whole genome shotgun (WGS) entry which is preliminary data.</text>
</comment>
<dbReference type="AlphaFoldDB" id="A0A835ZGJ4"/>
<keyword evidence="3" id="KW-1185">Reference proteome</keyword>
<sequence length="451" mass="49622">MDHEGPSAPPQPAGPADLQTTIRMVFGCMAWSRLLPKECWSLNRASYASAMPTVKVRLSADTVPSEIVHSLLEDRRRRLIVDLTLDGDFLATQERPLSLPRSLMRLELNGFRGKLGSPPLSLRELRICAFREDSDDFIAHPLLSHLEDGDAVQQFLVEMTDIIGAALPTLQVLHLRGLWPDDFIPIQACLQALSQLPRSHLERVSLHTWEMNWEDLVLLLSPAAVSHLDIEHCMFTPDTSSTASTVPSLPEALQSLVLSNCFCVGDQLAFQRLPESLRHVHIEMLAAGVTIEQPLPALLESYQVLTFETVVNVSGHTLPAGLRALELGGPHSQPLEEVPASLRTLKLRSYEHPLPPLPDTLEAIVLDNCTHHAVAVPDSVRSLSLYWRHGQPVPPLPAPLSEQLERLVYWTNVGGGAAGPLPVIAQLPPALRQLEANGCGSAQRCRRRCGS</sequence>
<dbReference type="SUPFAM" id="SSF52058">
    <property type="entry name" value="L domain-like"/>
    <property type="match status" value="1"/>
</dbReference>
<dbReference type="Proteomes" id="UP000664859">
    <property type="component" value="Unassembled WGS sequence"/>
</dbReference>
<dbReference type="EMBL" id="JAFCMP010000025">
    <property type="protein sequence ID" value="KAG5190895.1"/>
    <property type="molecule type" value="Genomic_DNA"/>
</dbReference>
<dbReference type="PANTHER" id="PTHR32134">
    <property type="entry name" value="FNIP REPEAT-CONTAINING PROTEIN"/>
    <property type="match status" value="1"/>
</dbReference>
<protein>
    <submittedName>
        <fullName evidence="2">Uncharacterized protein</fullName>
    </submittedName>
</protein>
<evidence type="ECO:0000313" key="1">
    <source>
        <dbReference type="EMBL" id="KAG5180532.1"/>
    </source>
</evidence>
<evidence type="ECO:0000313" key="2">
    <source>
        <dbReference type="EMBL" id="KAG5190895.1"/>
    </source>
</evidence>
<dbReference type="InterPro" id="IPR032675">
    <property type="entry name" value="LRR_dom_sf"/>
</dbReference>
<name>A0A835ZGJ4_9STRA</name>
<dbReference type="PANTHER" id="PTHR32134:SF92">
    <property type="entry name" value="FNIP REPEAT-CONTAINING PROTEIN"/>
    <property type="match status" value="1"/>
</dbReference>
<reference evidence="2" key="1">
    <citation type="submission" date="2021-02" db="EMBL/GenBank/DDBJ databases">
        <title>First Annotated Genome of the Yellow-green Alga Tribonema minus.</title>
        <authorList>
            <person name="Mahan K.M."/>
        </authorList>
    </citation>
    <scope>NUCLEOTIDE SEQUENCE</scope>
    <source>
        <strain evidence="2">UTEX B ZZ1240</strain>
    </source>
</reference>
<accession>A0A835ZGJ4</accession>
<organism evidence="2 3">
    <name type="scientific">Tribonema minus</name>
    <dbReference type="NCBI Taxonomy" id="303371"/>
    <lineage>
        <taxon>Eukaryota</taxon>
        <taxon>Sar</taxon>
        <taxon>Stramenopiles</taxon>
        <taxon>Ochrophyta</taxon>
        <taxon>PX clade</taxon>
        <taxon>Xanthophyceae</taxon>
        <taxon>Tribonematales</taxon>
        <taxon>Tribonemataceae</taxon>
        <taxon>Tribonema</taxon>
    </lineage>
</organism>
<dbReference type="Gene3D" id="3.80.10.10">
    <property type="entry name" value="Ribonuclease Inhibitor"/>
    <property type="match status" value="1"/>
</dbReference>